<dbReference type="CDD" id="cd06661">
    <property type="entry name" value="GGCT_like"/>
    <property type="match status" value="1"/>
</dbReference>
<protein>
    <recommendedName>
        <fullName evidence="5">Putative gamma-glutamylcyclotransferase</fullName>
    </recommendedName>
</protein>
<dbReference type="KEGG" id="rcu:8282094"/>
<dbReference type="Gene3D" id="6.10.250.210">
    <property type="match status" value="1"/>
</dbReference>
<dbReference type="FunCoup" id="B9SPS5">
    <property type="interactions" value="3"/>
</dbReference>
<dbReference type="Gene3D" id="3.10.490.10">
    <property type="entry name" value="Gamma-glutamyl cyclotransferase-like"/>
    <property type="match status" value="1"/>
</dbReference>
<dbReference type="InterPro" id="IPR045038">
    <property type="entry name" value="AIG2-like"/>
</dbReference>
<name>B9SPS5_RICCO</name>
<evidence type="ECO:0000256" key="2">
    <source>
        <dbReference type="ARBA" id="ARBA00008861"/>
    </source>
</evidence>
<comment type="function">
    <text evidence="1">Putative gamma-glutamylcyclotransferase.</text>
</comment>
<gene>
    <name evidence="7" type="ORF">RCOM_0205350</name>
</gene>
<dbReference type="InterPro" id="IPR013024">
    <property type="entry name" value="GGCT-like"/>
</dbReference>
<sequence length="178" mass="20485">MSCSSELHRVFVYGSLLEEDIVRVLLKRVPRSSPAVLHGFHRFSIKGRVYPAILPVSNNSSHVAGKVLFGISDPELRILDIFEDVEYQRTTVDVSLMDGGRSSSQILQAHTYVWENKTDPDLFGEWDFEEWKKAHMNDFLKMSIGFMEELELPESKPRVATYQAFFHQDEDLNNSLHP</sequence>
<dbReference type="AlphaFoldDB" id="B9SPS5"/>
<dbReference type="PANTHER" id="PTHR31544:SF2">
    <property type="entry name" value="AIG2-LIKE PROTEIN D"/>
    <property type="match status" value="1"/>
</dbReference>
<organism evidence="7 8">
    <name type="scientific">Ricinus communis</name>
    <name type="common">Castor bean</name>
    <dbReference type="NCBI Taxonomy" id="3988"/>
    <lineage>
        <taxon>Eukaryota</taxon>
        <taxon>Viridiplantae</taxon>
        <taxon>Streptophyta</taxon>
        <taxon>Embryophyta</taxon>
        <taxon>Tracheophyta</taxon>
        <taxon>Spermatophyta</taxon>
        <taxon>Magnoliopsida</taxon>
        <taxon>eudicotyledons</taxon>
        <taxon>Gunneridae</taxon>
        <taxon>Pentapetalae</taxon>
        <taxon>rosids</taxon>
        <taxon>fabids</taxon>
        <taxon>Malpighiales</taxon>
        <taxon>Euphorbiaceae</taxon>
        <taxon>Acalyphoideae</taxon>
        <taxon>Acalypheae</taxon>
        <taxon>Ricinus</taxon>
    </lineage>
</organism>
<dbReference type="Pfam" id="PF06094">
    <property type="entry name" value="GGACT"/>
    <property type="match status" value="1"/>
</dbReference>
<evidence type="ECO:0000256" key="1">
    <source>
        <dbReference type="ARBA" id="ARBA00002782"/>
    </source>
</evidence>
<proteinExistence type="inferred from homology"/>
<evidence type="ECO:0000256" key="4">
    <source>
        <dbReference type="ARBA" id="ARBA00023315"/>
    </source>
</evidence>
<evidence type="ECO:0000313" key="7">
    <source>
        <dbReference type="EMBL" id="EEF34406.1"/>
    </source>
</evidence>
<evidence type="ECO:0000256" key="3">
    <source>
        <dbReference type="ARBA" id="ARBA00022679"/>
    </source>
</evidence>
<accession>B9SPS5</accession>
<dbReference type="InterPro" id="IPR009288">
    <property type="entry name" value="AIG2-like_dom"/>
</dbReference>
<dbReference type="Proteomes" id="UP000008311">
    <property type="component" value="Unassembled WGS sequence"/>
</dbReference>
<evidence type="ECO:0000256" key="5">
    <source>
        <dbReference type="ARBA" id="ARBA00030602"/>
    </source>
</evidence>
<dbReference type="SUPFAM" id="SSF110857">
    <property type="entry name" value="Gamma-glutamyl cyclotransferase-like"/>
    <property type="match status" value="1"/>
</dbReference>
<comment type="similarity">
    <text evidence="2">Belongs to the gamma-glutamylcyclotransferase family.</text>
</comment>
<dbReference type="OrthoDB" id="1044435at2759"/>
<dbReference type="eggNOG" id="ENOG502S7T1">
    <property type="taxonomic scope" value="Eukaryota"/>
</dbReference>
<feature type="domain" description="Gamma-glutamylcyclotransferase AIG2-like" evidence="6">
    <location>
        <begin position="10"/>
        <end position="127"/>
    </location>
</feature>
<dbReference type="InterPro" id="IPR036568">
    <property type="entry name" value="GGCT-like_sf"/>
</dbReference>
<keyword evidence="4" id="KW-0012">Acyltransferase</keyword>
<evidence type="ECO:0000259" key="6">
    <source>
        <dbReference type="Pfam" id="PF06094"/>
    </source>
</evidence>
<reference evidence="8" key="1">
    <citation type="journal article" date="2010" name="Nat. Biotechnol.">
        <title>Draft genome sequence of the oilseed species Ricinus communis.</title>
        <authorList>
            <person name="Chan A.P."/>
            <person name="Crabtree J."/>
            <person name="Zhao Q."/>
            <person name="Lorenzi H."/>
            <person name="Orvis J."/>
            <person name="Puiu D."/>
            <person name="Melake-Berhan A."/>
            <person name="Jones K.M."/>
            <person name="Redman J."/>
            <person name="Chen G."/>
            <person name="Cahoon E.B."/>
            <person name="Gedil M."/>
            <person name="Stanke M."/>
            <person name="Haas B.J."/>
            <person name="Wortman J.R."/>
            <person name="Fraser-Liggett C.M."/>
            <person name="Ravel J."/>
            <person name="Rabinowicz P.D."/>
        </authorList>
    </citation>
    <scope>NUCLEOTIDE SEQUENCE [LARGE SCALE GENOMIC DNA]</scope>
    <source>
        <strain evidence="8">cv. Hale</strain>
    </source>
</reference>
<dbReference type="PANTHER" id="PTHR31544">
    <property type="entry name" value="AIG2-LIKE PROTEIN D"/>
    <property type="match status" value="1"/>
</dbReference>
<evidence type="ECO:0000313" key="8">
    <source>
        <dbReference type="Proteomes" id="UP000008311"/>
    </source>
</evidence>
<keyword evidence="8" id="KW-1185">Reference proteome</keyword>
<dbReference type="InParanoid" id="B9SPS5"/>
<keyword evidence="3" id="KW-0808">Transferase</keyword>
<dbReference type="GO" id="GO:0016746">
    <property type="term" value="F:acyltransferase activity"/>
    <property type="evidence" value="ECO:0007669"/>
    <property type="project" value="UniProtKB-KW"/>
</dbReference>
<dbReference type="EMBL" id="EQ974072">
    <property type="protein sequence ID" value="EEF34406.1"/>
    <property type="molecule type" value="Genomic_DNA"/>
</dbReference>